<keyword evidence="3" id="KW-1185">Reference proteome</keyword>
<proteinExistence type="predicted"/>
<evidence type="ECO:0000256" key="1">
    <source>
        <dbReference type="SAM" id="MobiDB-lite"/>
    </source>
</evidence>
<accession>A0A151A9G0</accession>
<reference evidence="2 3" key="1">
    <citation type="submission" date="2016-02" db="EMBL/GenBank/DDBJ databases">
        <title>Genome sequence of Halalkalicoccus paucihalophilus DSM 24557.</title>
        <authorList>
            <person name="Poehlein A."/>
            <person name="Daniel R."/>
        </authorList>
    </citation>
    <scope>NUCLEOTIDE SEQUENCE [LARGE SCALE GENOMIC DNA]</scope>
    <source>
        <strain evidence="2 3">DSM 24557</strain>
    </source>
</reference>
<feature type="compositionally biased region" description="Basic and acidic residues" evidence="1">
    <location>
        <begin position="489"/>
        <end position="502"/>
    </location>
</feature>
<organism evidence="2 3">
    <name type="scientific">Halalkalicoccus paucihalophilus</name>
    <dbReference type="NCBI Taxonomy" id="1008153"/>
    <lineage>
        <taxon>Archaea</taxon>
        <taxon>Methanobacteriati</taxon>
        <taxon>Methanobacteriota</taxon>
        <taxon>Stenosarchaea group</taxon>
        <taxon>Halobacteria</taxon>
        <taxon>Halobacteriales</taxon>
        <taxon>Halococcaceae</taxon>
        <taxon>Halalkalicoccus</taxon>
    </lineage>
</organism>
<protein>
    <submittedName>
        <fullName evidence="2">Uncharacterized protein</fullName>
    </submittedName>
</protein>
<dbReference type="InterPro" id="IPR006311">
    <property type="entry name" value="TAT_signal"/>
</dbReference>
<name>A0A151A9G0_9EURY</name>
<dbReference type="EMBL" id="LTAZ01000013">
    <property type="protein sequence ID" value="KYH24338.1"/>
    <property type="molecule type" value="Genomic_DNA"/>
</dbReference>
<dbReference type="RefSeq" id="WP_066384788.1">
    <property type="nucleotide sequence ID" value="NZ_LTAZ01000013.1"/>
</dbReference>
<gene>
    <name evidence="2" type="ORF">HAPAU_33210</name>
</gene>
<dbReference type="Proteomes" id="UP000075321">
    <property type="component" value="Unassembled WGS sequence"/>
</dbReference>
<evidence type="ECO:0000313" key="2">
    <source>
        <dbReference type="EMBL" id="KYH24338.1"/>
    </source>
</evidence>
<dbReference type="PATRIC" id="fig|1008153.3.peg.3488"/>
<feature type="region of interest" description="Disordered" evidence="1">
    <location>
        <begin position="483"/>
        <end position="502"/>
    </location>
</feature>
<comment type="caution">
    <text evidence="2">The sequence shown here is derived from an EMBL/GenBank/DDBJ whole genome shotgun (WGS) entry which is preliminary data.</text>
</comment>
<evidence type="ECO:0000313" key="3">
    <source>
        <dbReference type="Proteomes" id="UP000075321"/>
    </source>
</evidence>
<sequence length="502" mass="53749">MDENRTNHSEMKRRGYLKGLAATGLGTSALATATRRSDAHAENHNTDTADGGDLYLVFGADSSADELDSWVEDHRDEIHTNSQQASAQVIQYQDVTQISVNQQNNAVAISVDGGEAEAIQAAEQTNSNNQSGSAESINIEQETNNHTFSDINDAYVVFAEETECREYSGWVVSDESYQPDQSAQATIEQTQEVNQFNFNSQNTAVAIAEGGSCSQASQLSYQENENLQAAEAVAVNIGESDSQSAESSVEQTQEVTQLNVNEQGIAIAIAVGENSVAEAQQLSFQSNRNEQLASATALNFDSMSVDSVVAKADMSGEFLSEKLSYSTDGSSQSNTQEAAADISQVQSVGQENINLQNAAIAVGLENSEATARQASYQGNFNAQVASATAVNSNDGTHSANAVLNGADMTGDESWAIAYENGDDEIEQQVAEIEIDQLQIVQQLNVNEQFGAIAFATDCGEAVAEQLNFQLNENVQVTEATAVNEGDENTTEKDNKESRCEKN</sequence>
<dbReference type="AlphaFoldDB" id="A0A151A9G0"/>
<dbReference type="PROSITE" id="PS51318">
    <property type="entry name" value="TAT"/>
    <property type="match status" value="1"/>
</dbReference>